<evidence type="ECO:0000256" key="6">
    <source>
        <dbReference type="ARBA" id="ARBA00022692"/>
    </source>
</evidence>
<evidence type="ECO:0000313" key="12">
    <source>
        <dbReference type="EMBL" id="SET72229.1"/>
    </source>
</evidence>
<evidence type="ECO:0000256" key="4">
    <source>
        <dbReference type="ARBA" id="ARBA00022475"/>
    </source>
</evidence>
<dbReference type="PRINTS" id="PR00812">
    <property type="entry name" value="BCTERIALGSPF"/>
</dbReference>
<dbReference type="GO" id="GO:0005886">
    <property type="term" value="C:plasma membrane"/>
    <property type="evidence" value="ECO:0007669"/>
    <property type="project" value="UniProtKB-SubCell"/>
</dbReference>
<gene>
    <name evidence="12" type="ORF">SAMN05421676_10774</name>
</gene>
<evidence type="ECO:0000256" key="9">
    <source>
        <dbReference type="RuleBase" id="RU003923"/>
    </source>
</evidence>
<dbReference type="PANTHER" id="PTHR30012:SF0">
    <property type="entry name" value="TYPE II SECRETION SYSTEM PROTEIN F-RELATED"/>
    <property type="match status" value="1"/>
</dbReference>
<evidence type="ECO:0000256" key="2">
    <source>
        <dbReference type="ARBA" id="ARBA00005745"/>
    </source>
</evidence>
<evidence type="ECO:0000259" key="11">
    <source>
        <dbReference type="Pfam" id="PF00482"/>
    </source>
</evidence>
<dbReference type="EMBL" id="FOHJ01000007">
    <property type="protein sequence ID" value="SET72229.1"/>
    <property type="molecule type" value="Genomic_DNA"/>
</dbReference>
<dbReference type="AlphaFoldDB" id="A0A1I0GM03"/>
<feature type="domain" description="Type II secretion system protein GspF" evidence="11">
    <location>
        <begin position="272"/>
        <end position="393"/>
    </location>
</feature>
<dbReference type="InterPro" id="IPR042094">
    <property type="entry name" value="T2SS_GspF_sf"/>
</dbReference>
<comment type="similarity">
    <text evidence="2 9">Belongs to the GSP F family.</text>
</comment>
<dbReference type="STRING" id="237682.SAMN05421676_10774"/>
<dbReference type="Gene3D" id="1.20.81.30">
    <property type="entry name" value="Type II secretion system (T2SS), domain F"/>
    <property type="match status" value="2"/>
</dbReference>
<evidence type="ECO:0000256" key="3">
    <source>
        <dbReference type="ARBA" id="ARBA00022448"/>
    </source>
</evidence>
<keyword evidence="3 9" id="KW-0813">Transport</keyword>
<keyword evidence="6 9" id="KW-0812">Transmembrane</keyword>
<proteinExistence type="inferred from homology"/>
<dbReference type="Pfam" id="PF00482">
    <property type="entry name" value="T2SSF"/>
    <property type="match status" value="2"/>
</dbReference>
<dbReference type="FunFam" id="1.20.81.30:FF:000001">
    <property type="entry name" value="Type II secretion system protein F"/>
    <property type="match status" value="2"/>
</dbReference>
<evidence type="ECO:0000256" key="1">
    <source>
        <dbReference type="ARBA" id="ARBA00004429"/>
    </source>
</evidence>
<feature type="transmembrane region" description="Helical" evidence="10">
    <location>
        <begin position="168"/>
        <end position="194"/>
    </location>
</feature>
<dbReference type="InterPro" id="IPR001992">
    <property type="entry name" value="T2SS_GspF/T4SS_PilC_CS"/>
</dbReference>
<dbReference type="GO" id="GO:0009306">
    <property type="term" value="P:protein secretion"/>
    <property type="evidence" value="ECO:0007669"/>
    <property type="project" value="InterPro"/>
</dbReference>
<dbReference type="PROSITE" id="PS00874">
    <property type="entry name" value="T2SP_F"/>
    <property type="match status" value="1"/>
</dbReference>
<feature type="domain" description="Type II secretion system protein GspF" evidence="11">
    <location>
        <begin position="68"/>
        <end position="191"/>
    </location>
</feature>
<sequence length="402" mass="45540">MAQFSYVARDRQGNKKTGLIQADTKQGARIRLRERGLRALSVEQKKETIWNKDIYIGSPVKLEDFVVYLRQFSTLLKAGVTIVDATRILSEQTESKVLKKTLSQVEMNLREGNSLSSSFQKHPKVFNRFFINMVHAGEVSGSLDETLEEMAGYFEKQHQTRQKVKSALSYPIIVGIIAVIVVIFLLVAIVPAFVSMIVKSGGDIPVITLFVLTMSDWMSSYWYLFILLLILFILGIYLIRQNSESKYYLDYLLLKIPVFGKIYKKSILARMTRTLSSLLTNSVSILRAITLTEKIVENQVIVKVLQECKTTLEQGRSMSEPMMKHWAFPPLVTQMISIGEQTGALDQMLTRIAEFYESEVDTATDQLKTLIEPLMIVFLAVVVGVIVLSIMVPMLEIFKNVG</sequence>
<dbReference type="OrthoDB" id="9805682at2"/>
<evidence type="ECO:0000256" key="8">
    <source>
        <dbReference type="ARBA" id="ARBA00023136"/>
    </source>
</evidence>
<keyword evidence="5" id="KW-0997">Cell inner membrane</keyword>
<keyword evidence="13" id="KW-1185">Reference proteome</keyword>
<accession>A0A1I0GM03</accession>
<organism evidence="12 13">
    <name type="scientific">Salinibacillus kushneri</name>
    <dbReference type="NCBI Taxonomy" id="237682"/>
    <lineage>
        <taxon>Bacteria</taxon>
        <taxon>Bacillati</taxon>
        <taxon>Bacillota</taxon>
        <taxon>Bacilli</taxon>
        <taxon>Bacillales</taxon>
        <taxon>Bacillaceae</taxon>
        <taxon>Salinibacillus</taxon>
    </lineage>
</organism>
<evidence type="ECO:0000256" key="5">
    <source>
        <dbReference type="ARBA" id="ARBA00022519"/>
    </source>
</evidence>
<dbReference type="PANTHER" id="PTHR30012">
    <property type="entry name" value="GENERAL SECRETION PATHWAY PROTEIN"/>
    <property type="match status" value="1"/>
</dbReference>
<reference evidence="13" key="1">
    <citation type="submission" date="2016-10" db="EMBL/GenBank/DDBJ databases">
        <authorList>
            <person name="Varghese N."/>
            <person name="Submissions S."/>
        </authorList>
    </citation>
    <scope>NUCLEOTIDE SEQUENCE [LARGE SCALE GENOMIC DNA]</scope>
    <source>
        <strain evidence="13">CGMCC 1.3566</strain>
    </source>
</reference>
<comment type="subcellular location">
    <subcellularLocation>
        <location evidence="1">Cell inner membrane</location>
        <topology evidence="1">Multi-pass membrane protein</topology>
    </subcellularLocation>
    <subcellularLocation>
        <location evidence="9">Cell membrane</location>
        <topology evidence="9">Multi-pass membrane protein</topology>
    </subcellularLocation>
</comment>
<keyword evidence="7 10" id="KW-1133">Transmembrane helix</keyword>
<dbReference type="Proteomes" id="UP000199095">
    <property type="component" value="Unassembled WGS sequence"/>
</dbReference>
<evidence type="ECO:0000256" key="7">
    <source>
        <dbReference type="ARBA" id="ARBA00022989"/>
    </source>
</evidence>
<dbReference type="RefSeq" id="WP_093135658.1">
    <property type="nucleotide sequence ID" value="NZ_FOHJ01000007.1"/>
</dbReference>
<dbReference type="InterPro" id="IPR018076">
    <property type="entry name" value="T2SS_GspF_dom"/>
</dbReference>
<dbReference type="InterPro" id="IPR003004">
    <property type="entry name" value="GspF/PilC"/>
</dbReference>
<feature type="transmembrane region" description="Helical" evidence="10">
    <location>
        <begin position="221"/>
        <end position="239"/>
    </location>
</feature>
<keyword evidence="8 10" id="KW-0472">Membrane</keyword>
<evidence type="ECO:0000256" key="10">
    <source>
        <dbReference type="SAM" id="Phobius"/>
    </source>
</evidence>
<evidence type="ECO:0000313" key="13">
    <source>
        <dbReference type="Proteomes" id="UP000199095"/>
    </source>
</evidence>
<keyword evidence="4" id="KW-1003">Cell membrane</keyword>
<name>A0A1I0GM03_9BACI</name>
<feature type="transmembrane region" description="Helical" evidence="10">
    <location>
        <begin position="374"/>
        <end position="395"/>
    </location>
</feature>
<protein>
    <submittedName>
        <fullName evidence="12">Type IV pilus assembly protein PilC</fullName>
    </submittedName>
</protein>